<reference evidence="2" key="1">
    <citation type="submission" date="2016-11" db="EMBL/GenBank/DDBJ databases">
        <authorList>
            <person name="Varghese N."/>
            <person name="Submissions S."/>
        </authorList>
    </citation>
    <scope>NUCLEOTIDE SEQUENCE [LARGE SCALE GENOMIC DNA]</scope>
    <source>
        <strain evidence="2">DSM 17539</strain>
    </source>
</reference>
<gene>
    <name evidence="1" type="ORF">SAMN03080594_103282</name>
</gene>
<evidence type="ECO:0000313" key="1">
    <source>
        <dbReference type="EMBL" id="SHF30581.1"/>
    </source>
</evidence>
<protein>
    <submittedName>
        <fullName evidence="1">WG containing repeat-containing protein</fullName>
    </submittedName>
</protein>
<evidence type="ECO:0000313" key="2">
    <source>
        <dbReference type="Proteomes" id="UP000184406"/>
    </source>
</evidence>
<accession>A0A1M5AK00</accession>
<dbReference type="Pfam" id="PF14903">
    <property type="entry name" value="WG_beta_rep"/>
    <property type="match status" value="2"/>
</dbReference>
<name>A0A1M5AK00_9FLAO</name>
<keyword evidence="2" id="KW-1185">Reference proteome</keyword>
<organism evidence="1 2">
    <name type="scientific">Arenibacter palladensis</name>
    <dbReference type="NCBI Taxonomy" id="237373"/>
    <lineage>
        <taxon>Bacteria</taxon>
        <taxon>Pseudomonadati</taxon>
        <taxon>Bacteroidota</taxon>
        <taxon>Flavobacteriia</taxon>
        <taxon>Flavobacteriales</taxon>
        <taxon>Flavobacteriaceae</taxon>
        <taxon>Arenibacter</taxon>
    </lineage>
</organism>
<proteinExistence type="predicted"/>
<dbReference type="RefSeq" id="WP_072861891.1">
    <property type="nucleotide sequence ID" value="NZ_FQUX01000003.1"/>
</dbReference>
<dbReference type="AlphaFoldDB" id="A0A1M5AK00"/>
<dbReference type="Proteomes" id="UP000184406">
    <property type="component" value="Unassembled WGS sequence"/>
</dbReference>
<dbReference type="OrthoDB" id="5464673at2"/>
<dbReference type="InterPro" id="IPR032774">
    <property type="entry name" value="WG_beta_rep"/>
</dbReference>
<sequence>MKNIIITAFVMLMLPNVFHSQTVKNIDEIAPFSEGLAAVRQGNQWGFINEEGQMVIDFRNDIYWNKDADTSKKDISGVKYPMFNEGRCLITKIVEDGVPVYGFIDTKGNVVLEPQLLNVYPFKNGFTTAVLFEKSMKGKNEFNLDIYEFKFHDVMLDTSGEIVEFFNRRYNIQMTKKRYQRPSVGVKHLSKGLVGVHTQDQGWEVRKITLNN</sequence>
<dbReference type="EMBL" id="FQUX01000003">
    <property type="protein sequence ID" value="SHF30581.1"/>
    <property type="molecule type" value="Genomic_DNA"/>
</dbReference>